<gene>
    <name evidence="2" type="ORF">CEXT_216631</name>
</gene>
<evidence type="ECO:0000256" key="1">
    <source>
        <dbReference type="SAM" id="MobiDB-lite"/>
    </source>
</evidence>
<evidence type="ECO:0000313" key="3">
    <source>
        <dbReference type="Proteomes" id="UP001054945"/>
    </source>
</evidence>
<proteinExistence type="predicted"/>
<evidence type="ECO:0000313" key="2">
    <source>
        <dbReference type="EMBL" id="GIY12724.1"/>
    </source>
</evidence>
<accession>A0AAV4QTX9</accession>
<feature type="compositionally biased region" description="Polar residues" evidence="1">
    <location>
        <begin position="98"/>
        <end position="108"/>
    </location>
</feature>
<organism evidence="2 3">
    <name type="scientific">Caerostris extrusa</name>
    <name type="common">Bark spider</name>
    <name type="synonym">Caerostris bankana</name>
    <dbReference type="NCBI Taxonomy" id="172846"/>
    <lineage>
        <taxon>Eukaryota</taxon>
        <taxon>Metazoa</taxon>
        <taxon>Ecdysozoa</taxon>
        <taxon>Arthropoda</taxon>
        <taxon>Chelicerata</taxon>
        <taxon>Arachnida</taxon>
        <taxon>Araneae</taxon>
        <taxon>Araneomorphae</taxon>
        <taxon>Entelegynae</taxon>
        <taxon>Araneoidea</taxon>
        <taxon>Araneidae</taxon>
        <taxon>Caerostris</taxon>
    </lineage>
</organism>
<name>A0AAV4QTX9_CAEEX</name>
<reference evidence="2 3" key="1">
    <citation type="submission" date="2021-06" db="EMBL/GenBank/DDBJ databases">
        <title>Caerostris extrusa draft genome.</title>
        <authorList>
            <person name="Kono N."/>
            <person name="Arakawa K."/>
        </authorList>
    </citation>
    <scope>NUCLEOTIDE SEQUENCE [LARGE SCALE GENOMIC DNA]</scope>
</reference>
<dbReference type="Proteomes" id="UP001054945">
    <property type="component" value="Unassembled WGS sequence"/>
</dbReference>
<protein>
    <submittedName>
        <fullName evidence="2">Uncharacterized protein</fullName>
    </submittedName>
</protein>
<feature type="region of interest" description="Disordered" evidence="1">
    <location>
        <begin position="87"/>
        <end position="110"/>
    </location>
</feature>
<comment type="caution">
    <text evidence="2">The sequence shown here is derived from an EMBL/GenBank/DDBJ whole genome shotgun (WGS) entry which is preliminary data.</text>
</comment>
<dbReference type="EMBL" id="BPLR01006841">
    <property type="protein sequence ID" value="GIY12724.1"/>
    <property type="molecule type" value="Genomic_DNA"/>
</dbReference>
<dbReference type="AlphaFoldDB" id="A0AAV4QTX9"/>
<sequence>MQFHHKVRFILPCSTKTEIHSTKGRTSPSNDLDIQTTSLLIIVCLQRGSDVSKRFRLALRSFISPSTRVARGRKDCYQGNSYLLSRQAHAFQPPPTQPSGHPSRNPPMTRTCLDECIR</sequence>
<keyword evidence="3" id="KW-1185">Reference proteome</keyword>